<dbReference type="AlphaFoldDB" id="A0A380MPK5"/>
<evidence type="ECO:0000313" key="9">
    <source>
        <dbReference type="Proteomes" id="UP000254601"/>
    </source>
</evidence>
<evidence type="ECO:0000259" key="7">
    <source>
        <dbReference type="Pfam" id="PF06271"/>
    </source>
</evidence>
<keyword evidence="3 6" id="KW-0812">Transmembrane</keyword>
<reference evidence="8 9" key="1">
    <citation type="submission" date="2018-06" db="EMBL/GenBank/DDBJ databases">
        <authorList>
            <consortium name="Pathogen Informatics"/>
            <person name="Doyle S."/>
        </authorList>
    </citation>
    <scope>NUCLEOTIDE SEQUENCE [LARGE SCALE GENOMIC DNA]</scope>
    <source>
        <strain evidence="8 9">NCTC13337</strain>
    </source>
</reference>
<dbReference type="Proteomes" id="UP000254601">
    <property type="component" value="Unassembled WGS sequence"/>
</dbReference>
<evidence type="ECO:0000313" key="8">
    <source>
        <dbReference type="EMBL" id="SUO94218.1"/>
    </source>
</evidence>
<evidence type="ECO:0000256" key="3">
    <source>
        <dbReference type="ARBA" id="ARBA00022692"/>
    </source>
</evidence>
<evidence type="ECO:0000256" key="1">
    <source>
        <dbReference type="ARBA" id="ARBA00004651"/>
    </source>
</evidence>
<dbReference type="PANTHER" id="PTHR36115">
    <property type="entry name" value="PROLINE-RICH ANTIGEN HOMOLOG-RELATED"/>
    <property type="match status" value="1"/>
</dbReference>
<evidence type="ECO:0000256" key="4">
    <source>
        <dbReference type="ARBA" id="ARBA00022989"/>
    </source>
</evidence>
<dbReference type="InterPro" id="IPR010432">
    <property type="entry name" value="RDD"/>
</dbReference>
<keyword evidence="5 6" id="KW-0472">Membrane</keyword>
<dbReference type="Pfam" id="PF06271">
    <property type="entry name" value="RDD"/>
    <property type="match status" value="1"/>
</dbReference>
<dbReference type="InterPro" id="IPR051791">
    <property type="entry name" value="Pra-immunoreactive"/>
</dbReference>
<comment type="subcellular location">
    <subcellularLocation>
        <location evidence="1">Cell membrane</location>
        <topology evidence="1">Multi-pass membrane protein</topology>
    </subcellularLocation>
</comment>
<evidence type="ECO:0000256" key="2">
    <source>
        <dbReference type="ARBA" id="ARBA00022475"/>
    </source>
</evidence>
<dbReference type="EMBL" id="UHIC01000001">
    <property type="protein sequence ID" value="SUO94218.1"/>
    <property type="molecule type" value="Genomic_DNA"/>
</dbReference>
<name>A0A380MPK5_9GAMM</name>
<accession>A0A380MPK5</accession>
<feature type="transmembrane region" description="Helical" evidence="6">
    <location>
        <begin position="50"/>
        <end position="71"/>
    </location>
</feature>
<sequence>MPILSAKPAPLWRILAAMLYDALLLIGCIMILGFISVALNGFQPVAAHTWGSHILLIAMILLWISFYVFFWTRQGQTLGMRAWKLLLVGENNRPPKILNAFIRWCIALFTLPLLGLGLWWKCFDRQNQTLYGRLSHTRLVQVSHNPYQKRKEKS</sequence>
<organism evidence="8 9">
    <name type="scientific">Suttonella ornithocola</name>
    <dbReference type="NCBI Taxonomy" id="279832"/>
    <lineage>
        <taxon>Bacteria</taxon>
        <taxon>Pseudomonadati</taxon>
        <taxon>Pseudomonadota</taxon>
        <taxon>Gammaproteobacteria</taxon>
        <taxon>Cardiobacteriales</taxon>
        <taxon>Cardiobacteriaceae</taxon>
        <taxon>Suttonella</taxon>
    </lineage>
</organism>
<evidence type="ECO:0000256" key="6">
    <source>
        <dbReference type="SAM" id="Phobius"/>
    </source>
</evidence>
<feature type="domain" description="RDD" evidence="7">
    <location>
        <begin position="9"/>
        <end position="131"/>
    </location>
</feature>
<proteinExistence type="predicted"/>
<feature type="transmembrane region" description="Helical" evidence="6">
    <location>
        <begin position="101"/>
        <end position="120"/>
    </location>
</feature>
<dbReference type="RefSeq" id="WP_072577134.1">
    <property type="nucleotide sequence ID" value="NZ_LWHB01000135.1"/>
</dbReference>
<protein>
    <submittedName>
        <fullName evidence="8">RDD family</fullName>
    </submittedName>
</protein>
<evidence type="ECO:0000256" key="5">
    <source>
        <dbReference type="ARBA" id="ARBA00023136"/>
    </source>
</evidence>
<keyword evidence="9" id="KW-1185">Reference proteome</keyword>
<dbReference type="GO" id="GO:0005886">
    <property type="term" value="C:plasma membrane"/>
    <property type="evidence" value="ECO:0007669"/>
    <property type="project" value="UniProtKB-SubCell"/>
</dbReference>
<keyword evidence="2" id="KW-1003">Cell membrane</keyword>
<feature type="transmembrane region" description="Helical" evidence="6">
    <location>
        <begin position="12"/>
        <end position="38"/>
    </location>
</feature>
<gene>
    <name evidence="8" type="ORF">NCTC13337_00625</name>
</gene>
<dbReference type="PANTHER" id="PTHR36115:SF10">
    <property type="entry name" value="RDD DOMAIN-CONTAINING PROTEIN"/>
    <property type="match status" value="1"/>
</dbReference>
<keyword evidence="4 6" id="KW-1133">Transmembrane helix</keyword>